<gene>
    <name evidence="2" type="ORF">ERUC_LOCUS10609</name>
</gene>
<organism evidence="2 3">
    <name type="scientific">Eruca vesicaria subsp. sativa</name>
    <name type="common">Garden rocket</name>
    <name type="synonym">Eruca sativa</name>
    <dbReference type="NCBI Taxonomy" id="29727"/>
    <lineage>
        <taxon>Eukaryota</taxon>
        <taxon>Viridiplantae</taxon>
        <taxon>Streptophyta</taxon>
        <taxon>Embryophyta</taxon>
        <taxon>Tracheophyta</taxon>
        <taxon>Spermatophyta</taxon>
        <taxon>Magnoliopsida</taxon>
        <taxon>eudicotyledons</taxon>
        <taxon>Gunneridae</taxon>
        <taxon>Pentapetalae</taxon>
        <taxon>rosids</taxon>
        <taxon>malvids</taxon>
        <taxon>Brassicales</taxon>
        <taxon>Brassicaceae</taxon>
        <taxon>Brassiceae</taxon>
        <taxon>Eruca</taxon>
    </lineage>
</organism>
<dbReference type="EMBL" id="CAKOAT010104044">
    <property type="protein sequence ID" value="CAH8326269.1"/>
    <property type="molecule type" value="Genomic_DNA"/>
</dbReference>
<keyword evidence="3" id="KW-1185">Reference proteome</keyword>
<evidence type="ECO:0000313" key="3">
    <source>
        <dbReference type="Proteomes" id="UP001642260"/>
    </source>
</evidence>
<comment type="caution">
    <text evidence="2">The sequence shown here is derived from an EMBL/GenBank/DDBJ whole genome shotgun (WGS) entry which is preliminary data.</text>
</comment>
<reference evidence="2 3" key="1">
    <citation type="submission" date="2022-03" db="EMBL/GenBank/DDBJ databases">
        <authorList>
            <person name="Macdonald S."/>
            <person name="Ahmed S."/>
            <person name="Newling K."/>
        </authorList>
    </citation>
    <scope>NUCLEOTIDE SEQUENCE [LARGE SCALE GENOMIC DNA]</scope>
</reference>
<dbReference type="AlphaFoldDB" id="A0ABC8JG04"/>
<accession>A0ABC8JG04</accession>
<name>A0ABC8JG04_ERUVS</name>
<feature type="region of interest" description="Disordered" evidence="1">
    <location>
        <begin position="1"/>
        <end position="20"/>
    </location>
</feature>
<proteinExistence type="predicted"/>
<feature type="non-terminal residue" evidence="2">
    <location>
        <position position="67"/>
    </location>
</feature>
<sequence>MNHSSSLSSTETATDLSLCGSPQIERLGEGRCYGRLMRDPFFTKYTRWMDERDGRKVHRTKEENARQ</sequence>
<protein>
    <submittedName>
        <fullName evidence="2">Uncharacterized protein</fullName>
    </submittedName>
</protein>
<evidence type="ECO:0000256" key="1">
    <source>
        <dbReference type="SAM" id="MobiDB-lite"/>
    </source>
</evidence>
<dbReference type="Proteomes" id="UP001642260">
    <property type="component" value="Unassembled WGS sequence"/>
</dbReference>
<evidence type="ECO:0000313" key="2">
    <source>
        <dbReference type="EMBL" id="CAH8326269.1"/>
    </source>
</evidence>
<feature type="compositionally biased region" description="Polar residues" evidence="1">
    <location>
        <begin position="1"/>
        <end position="15"/>
    </location>
</feature>